<dbReference type="AntiFam" id="ANF00239">
    <property type="entry name" value="Shadow ORF (opposite y4bM)"/>
</dbReference>
<gene>
    <name evidence="2" type="ORF">AOQ71_34405</name>
</gene>
<keyword evidence="3" id="KW-1185">Reference proteome</keyword>
<dbReference type="Proteomes" id="UP000051936">
    <property type="component" value="Unassembled WGS sequence"/>
</dbReference>
<comment type="caution">
    <text evidence="2">The sequence shown here is derived from an EMBL/GenBank/DDBJ whole genome shotgun (WGS) entry which is preliminary data.</text>
</comment>
<organism evidence="2 3">
    <name type="scientific">Bradyrhizobium manausense</name>
    <dbReference type="NCBI Taxonomy" id="989370"/>
    <lineage>
        <taxon>Bacteria</taxon>
        <taxon>Pseudomonadati</taxon>
        <taxon>Pseudomonadota</taxon>
        <taxon>Alphaproteobacteria</taxon>
        <taxon>Hyphomicrobiales</taxon>
        <taxon>Nitrobacteraceae</taxon>
        <taxon>Bradyrhizobium</taxon>
    </lineage>
</organism>
<name>A0A0R3CZI6_9BRAD</name>
<dbReference type="EMBL" id="LJYG01000109">
    <property type="protein sequence ID" value="KRQ02897.1"/>
    <property type="molecule type" value="Genomic_DNA"/>
</dbReference>
<feature type="region of interest" description="Disordered" evidence="1">
    <location>
        <begin position="1"/>
        <end position="23"/>
    </location>
</feature>
<accession>A0A0R3CZI6</accession>
<evidence type="ECO:0000256" key="1">
    <source>
        <dbReference type="SAM" id="MobiDB-lite"/>
    </source>
</evidence>
<dbReference type="AlphaFoldDB" id="A0A0R3CZI6"/>
<reference evidence="2 3" key="1">
    <citation type="submission" date="2015-09" db="EMBL/GenBank/DDBJ databases">
        <title>Draft Genome Sequence of Bradyrhizobium manausense Strain BR 3351T, a Novel Symbiotic Nitrogen-Fixing Alphaproteobacterium Isolated from Brazilian Amazon Rain Forest.</title>
        <authorList>
            <person name="De Araujo J.L."/>
            <person name="Zilli J.E."/>
        </authorList>
    </citation>
    <scope>NUCLEOTIDE SEQUENCE [LARGE SCALE GENOMIC DNA]</scope>
    <source>
        <strain evidence="2 3">BR3351</strain>
    </source>
</reference>
<sequence>MAAVAPREDKRLEQPRQPLIEDEAAVPAGLVAERASNPAFADAGWADDEQVLMPVDPLWRNPKLDCDRSPLTHQA</sequence>
<evidence type="ECO:0000313" key="2">
    <source>
        <dbReference type="EMBL" id="KRQ02897.1"/>
    </source>
</evidence>
<feature type="compositionally biased region" description="Basic and acidic residues" evidence="1">
    <location>
        <begin position="1"/>
        <end position="14"/>
    </location>
</feature>
<evidence type="ECO:0000313" key="3">
    <source>
        <dbReference type="Proteomes" id="UP000051936"/>
    </source>
</evidence>
<protein>
    <submittedName>
        <fullName evidence="2">Uncharacterized protein</fullName>
    </submittedName>
</protein>
<proteinExistence type="predicted"/>